<dbReference type="PANTHER" id="PTHR24148">
    <property type="entry name" value="ANKYRIN REPEAT DOMAIN-CONTAINING PROTEIN 39 HOMOLOG-RELATED"/>
    <property type="match status" value="1"/>
</dbReference>
<organism evidence="2 3">
    <name type="scientific">Paraphoma chrysanthemicola</name>
    <dbReference type="NCBI Taxonomy" id="798071"/>
    <lineage>
        <taxon>Eukaryota</taxon>
        <taxon>Fungi</taxon>
        <taxon>Dikarya</taxon>
        <taxon>Ascomycota</taxon>
        <taxon>Pezizomycotina</taxon>
        <taxon>Dothideomycetes</taxon>
        <taxon>Pleosporomycetidae</taxon>
        <taxon>Pleosporales</taxon>
        <taxon>Pleosporineae</taxon>
        <taxon>Phaeosphaeriaceae</taxon>
        <taxon>Paraphoma</taxon>
    </lineage>
</organism>
<accession>A0A8K0RBZ2</accession>
<keyword evidence="3" id="KW-1185">Reference proteome</keyword>
<proteinExistence type="predicted"/>
<dbReference type="EMBL" id="JAGMVJ010000003">
    <property type="protein sequence ID" value="KAH7092484.1"/>
    <property type="molecule type" value="Genomic_DNA"/>
</dbReference>
<dbReference type="PANTHER" id="PTHR24148:SF64">
    <property type="entry name" value="HETEROKARYON INCOMPATIBILITY DOMAIN-CONTAINING PROTEIN"/>
    <property type="match status" value="1"/>
</dbReference>
<evidence type="ECO:0000313" key="3">
    <source>
        <dbReference type="Proteomes" id="UP000813461"/>
    </source>
</evidence>
<feature type="domain" description="Heterokaryon incompatibility" evidence="1">
    <location>
        <begin position="73"/>
        <end position="233"/>
    </location>
</feature>
<evidence type="ECO:0000259" key="1">
    <source>
        <dbReference type="Pfam" id="PF06985"/>
    </source>
</evidence>
<dbReference type="InterPro" id="IPR052895">
    <property type="entry name" value="HetReg/Transcr_Mod"/>
</dbReference>
<dbReference type="Proteomes" id="UP000813461">
    <property type="component" value="Unassembled WGS sequence"/>
</dbReference>
<comment type="caution">
    <text evidence="2">The sequence shown here is derived from an EMBL/GenBank/DDBJ whole genome shotgun (WGS) entry which is preliminary data.</text>
</comment>
<dbReference type="AlphaFoldDB" id="A0A8K0RBZ2"/>
<evidence type="ECO:0000313" key="2">
    <source>
        <dbReference type="EMBL" id="KAH7092484.1"/>
    </source>
</evidence>
<dbReference type="OrthoDB" id="4476201at2759"/>
<reference evidence="2" key="1">
    <citation type="journal article" date="2021" name="Nat. Commun.">
        <title>Genetic determinants of endophytism in the Arabidopsis root mycobiome.</title>
        <authorList>
            <person name="Mesny F."/>
            <person name="Miyauchi S."/>
            <person name="Thiergart T."/>
            <person name="Pickel B."/>
            <person name="Atanasova L."/>
            <person name="Karlsson M."/>
            <person name="Huettel B."/>
            <person name="Barry K.W."/>
            <person name="Haridas S."/>
            <person name="Chen C."/>
            <person name="Bauer D."/>
            <person name="Andreopoulos W."/>
            <person name="Pangilinan J."/>
            <person name="LaButti K."/>
            <person name="Riley R."/>
            <person name="Lipzen A."/>
            <person name="Clum A."/>
            <person name="Drula E."/>
            <person name="Henrissat B."/>
            <person name="Kohler A."/>
            <person name="Grigoriev I.V."/>
            <person name="Martin F.M."/>
            <person name="Hacquard S."/>
        </authorList>
    </citation>
    <scope>NUCLEOTIDE SEQUENCE</scope>
    <source>
        <strain evidence="2">MPI-SDFR-AT-0120</strain>
    </source>
</reference>
<dbReference type="InterPro" id="IPR010730">
    <property type="entry name" value="HET"/>
</dbReference>
<sequence>MIKPSRQPWKQLIKQYEILGKSGRAQRLRRPHFIYAPLPPGTIRLLRPTLLSQPGERAWDLETVRIDEPDLKFNALSYTWGLRTKPVPITLNNQRFLVQRNLYSALPYLAIRCMRGSEQSIWIDALCINQADEEEKTHQIRLMSQIYRKAQSVWVWLGLADKQEMIPEAISMLEQWGGSVTMDWRVGAVYIAKDSGAQLQSSFGLEDADPALLSAIRYLLHNPWFRRVWIVQEAALAREIVFLCGQHDISAEILEQALIGALLAAGHHPKLKKLVSGTFHARSIFNIRRRVQSWQTAAEVLLLEVSVMMAAGNQQCLMPEDRVRGVAGMSSHEHLLDMQVAGRSHIPFLYTAFSRDMLLRNDSNTMLWWYYVSLAFTFKRRIGLPSWVPDLHRQDPQYLCRPKRTLFEYTYDGDISSFKYQASRCSNRVKGGEQWNELVMEGKFVDRVACVYEETIGTLSMQPQNREPEAGSRYIFHEADWETRIADAIFCLDPSKRYENPNSSLDDHPISLDTYVRTLAGGMTHDLCGPLTVDTYREFRKGIKESRQIVQAIKTLKRRMANRKRLSDHDRSDFETALAKLLHSPNSSVRSWNNALSGLGCRQLFLTERARLGFAMRGVKPGDAVCVFNGAFTPHMLRQARNSRGVVEKWRFVSDAYVHGLMDGEADAMQPGARDIVLV</sequence>
<dbReference type="Pfam" id="PF06985">
    <property type="entry name" value="HET"/>
    <property type="match status" value="1"/>
</dbReference>
<gene>
    <name evidence="2" type="ORF">FB567DRAFT_239249</name>
</gene>
<dbReference type="Pfam" id="PF26639">
    <property type="entry name" value="Het-6_barrel"/>
    <property type="match status" value="1"/>
</dbReference>
<protein>
    <submittedName>
        <fullName evidence="2">Heterokaryon incompatibility protein-domain-containing protein</fullName>
    </submittedName>
</protein>
<name>A0A8K0RBZ2_9PLEO</name>